<keyword evidence="2" id="KW-1185">Reference proteome</keyword>
<proteinExistence type="predicted"/>
<sequence>MSTSILLPPPKLHSRFPLHRSHSKRFSLEAFMCQTINNEIVPREMECRNRKKQTITMCGGGGIGTQLVVRLSQLISWMTPQRDGYGPTGKSPAVYRNVREW</sequence>
<accession>A0A4Y2TVF7</accession>
<name>A0A4Y2TVF7_ARAVE</name>
<dbReference type="Proteomes" id="UP000499080">
    <property type="component" value="Unassembled WGS sequence"/>
</dbReference>
<dbReference type="EMBL" id="BGPR01031485">
    <property type="protein sequence ID" value="GBO04615.1"/>
    <property type="molecule type" value="Genomic_DNA"/>
</dbReference>
<evidence type="ECO:0000313" key="2">
    <source>
        <dbReference type="Proteomes" id="UP000499080"/>
    </source>
</evidence>
<dbReference type="AlphaFoldDB" id="A0A4Y2TVF7"/>
<reference evidence="1 2" key="1">
    <citation type="journal article" date="2019" name="Sci. Rep.">
        <title>Orb-weaving spider Araneus ventricosus genome elucidates the spidroin gene catalogue.</title>
        <authorList>
            <person name="Kono N."/>
            <person name="Nakamura H."/>
            <person name="Ohtoshi R."/>
            <person name="Moran D.A.P."/>
            <person name="Shinohara A."/>
            <person name="Yoshida Y."/>
            <person name="Fujiwara M."/>
            <person name="Mori M."/>
            <person name="Tomita M."/>
            <person name="Arakawa K."/>
        </authorList>
    </citation>
    <scope>NUCLEOTIDE SEQUENCE [LARGE SCALE GENOMIC DNA]</scope>
</reference>
<organism evidence="1 2">
    <name type="scientific">Araneus ventricosus</name>
    <name type="common">Orbweaver spider</name>
    <name type="synonym">Epeira ventricosa</name>
    <dbReference type="NCBI Taxonomy" id="182803"/>
    <lineage>
        <taxon>Eukaryota</taxon>
        <taxon>Metazoa</taxon>
        <taxon>Ecdysozoa</taxon>
        <taxon>Arthropoda</taxon>
        <taxon>Chelicerata</taxon>
        <taxon>Arachnida</taxon>
        <taxon>Araneae</taxon>
        <taxon>Araneomorphae</taxon>
        <taxon>Entelegynae</taxon>
        <taxon>Araneoidea</taxon>
        <taxon>Araneidae</taxon>
        <taxon>Araneus</taxon>
    </lineage>
</organism>
<evidence type="ECO:0000313" key="1">
    <source>
        <dbReference type="EMBL" id="GBO04615.1"/>
    </source>
</evidence>
<protein>
    <submittedName>
        <fullName evidence="1">Uncharacterized protein</fullName>
    </submittedName>
</protein>
<comment type="caution">
    <text evidence="1">The sequence shown here is derived from an EMBL/GenBank/DDBJ whole genome shotgun (WGS) entry which is preliminary data.</text>
</comment>
<gene>
    <name evidence="1" type="ORF">AVEN_251943_1</name>
</gene>